<accession>A0A160VQD3</accession>
<name>A0A160VQD3_9EURY</name>
<dbReference type="KEGG" id="tch:CHITON_0153"/>
<dbReference type="Proteomes" id="UP000093069">
    <property type="component" value="Chromosome I"/>
</dbReference>
<dbReference type="AlphaFoldDB" id="A0A160VQD3"/>
<proteinExistence type="predicted"/>
<protein>
    <submittedName>
        <fullName evidence="1">Uncharacterized protein</fullName>
    </submittedName>
</protein>
<reference evidence="2" key="1">
    <citation type="submission" date="2016-01" db="EMBL/GenBank/DDBJ databases">
        <authorList>
            <person name="Vorgias C.E."/>
        </authorList>
    </citation>
    <scope>NUCLEOTIDE SEQUENCE [LARGE SCALE GENOMIC DNA]</scope>
</reference>
<dbReference type="RefSeq" id="WP_197658824.1">
    <property type="nucleotide sequence ID" value="NZ_CP015193.1"/>
</dbReference>
<gene>
    <name evidence="1" type="ORF">CHITON_0153</name>
</gene>
<dbReference type="STRING" id="54262.CHITON_0153"/>
<evidence type="ECO:0000313" key="2">
    <source>
        <dbReference type="Proteomes" id="UP000093069"/>
    </source>
</evidence>
<organism evidence="1 2">
    <name type="scientific">Thermococcus chitonophagus</name>
    <dbReference type="NCBI Taxonomy" id="54262"/>
    <lineage>
        <taxon>Archaea</taxon>
        <taxon>Methanobacteriati</taxon>
        <taxon>Methanobacteriota</taxon>
        <taxon>Thermococci</taxon>
        <taxon>Thermococcales</taxon>
        <taxon>Thermococcaceae</taxon>
        <taxon>Thermococcus</taxon>
    </lineage>
</organism>
<evidence type="ECO:0000313" key="1">
    <source>
        <dbReference type="EMBL" id="CUX76932.1"/>
    </source>
</evidence>
<sequence>MNRYEFKRSSTVQAAIKGLKDREIIIKEGGKYIIENPILELWIRRIF</sequence>
<dbReference type="EMBL" id="LN999010">
    <property type="protein sequence ID" value="CUX76932.1"/>
    <property type="molecule type" value="Genomic_DNA"/>
</dbReference>
<dbReference type="GeneID" id="62702057"/>